<name>A0A5P1FBR8_ASPOF</name>
<gene>
    <name evidence="19" type="ORF">A4U43_C03F20970</name>
</gene>
<dbReference type="GO" id="GO:0046872">
    <property type="term" value="F:metal ion binding"/>
    <property type="evidence" value="ECO:0007669"/>
    <property type="project" value="UniProtKB-UniRule"/>
</dbReference>
<comment type="cofactor">
    <cofactor evidence="13 16">
        <name>Ca(2+)</name>
        <dbReference type="ChEBI" id="CHEBI:29108"/>
    </cofactor>
    <text evidence="13 16">Binds 2 calcium ions per subunit.</text>
</comment>
<dbReference type="InterPro" id="IPR000823">
    <property type="entry name" value="Peroxidase_pln"/>
</dbReference>
<feature type="binding site" evidence="13">
    <location>
        <position position="337"/>
    </location>
    <ligand>
        <name>Ca(2+)</name>
        <dbReference type="ChEBI" id="CHEBI:29108"/>
        <label>2</label>
    </ligand>
</feature>
<keyword evidence="11" id="KW-0873">Pyrrolidone carboxylic acid</keyword>
<dbReference type="SMART" id="SM00768">
    <property type="entry name" value="X8"/>
    <property type="match status" value="1"/>
</dbReference>
<dbReference type="InterPro" id="IPR002016">
    <property type="entry name" value="Haem_peroxidase"/>
</dbReference>
<dbReference type="InterPro" id="IPR044788">
    <property type="entry name" value="X8_dom_prot"/>
</dbReference>
<dbReference type="GO" id="GO:0009506">
    <property type="term" value="C:plasmodesma"/>
    <property type="evidence" value="ECO:0007669"/>
    <property type="project" value="UniProtKB-ARBA"/>
</dbReference>
<keyword evidence="3 16" id="KW-0575">Peroxidase</keyword>
<organism evidence="19 20">
    <name type="scientific">Asparagus officinalis</name>
    <name type="common">Garden asparagus</name>
    <dbReference type="NCBI Taxonomy" id="4686"/>
    <lineage>
        <taxon>Eukaryota</taxon>
        <taxon>Viridiplantae</taxon>
        <taxon>Streptophyta</taxon>
        <taxon>Embryophyta</taxon>
        <taxon>Tracheophyta</taxon>
        <taxon>Spermatophyta</taxon>
        <taxon>Magnoliopsida</taxon>
        <taxon>Liliopsida</taxon>
        <taxon>Asparagales</taxon>
        <taxon>Asparagaceae</taxon>
        <taxon>Asparagoideae</taxon>
        <taxon>Asparagus</taxon>
    </lineage>
</organism>
<dbReference type="GO" id="GO:0006979">
    <property type="term" value="P:response to oxidative stress"/>
    <property type="evidence" value="ECO:0007669"/>
    <property type="project" value="UniProtKB-UniRule"/>
</dbReference>
<dbReference type="EC" id="1.11.1.7" evidence="16"/>
<dbReference type="InterPro" id="IPR010255">
    <property type="entry name" value="Haem_peroxidase_sf"/>
</dbReference>
<dbReference type="InterPro" id="IPR019793">
    <property type="entry name" value="Peroxidases_heam-ligand_BS"/>
</dbReference>
<dbReference type="Gene3D" id="1.10.420.10">
    <property type="entry name" value="Peroxidase, domain 2"/>
    <property type="match status" value="1"/>
</dbReference>
<dbReference type="GO" id="GO:0140825">
    <property type="term" value="F:lactoperoxidase activity"/>
    <property type="evidence" value="ECO:0007669"/>
    <property type="project" value="UniProtKB-EC"/>
</dbReference>
<evidence type="ECO:0000313" key="20">
    <source>
        <dbReference type="Proteomes" id="UP000243459"/>
    </source>
</evidence>
<evidence type="ECO:0000256" key="13">
    <source>
        <dbReference type="PIRSR" id="PIRSR600823-3"/>
    </source>
</evidence>
<dbReference type="SUPFAM" id="SSF48113">
    <property type="entry name" value="Heme-dependent peroxidases"/>
    <property type="match status" value="1"/>
</dbReference>
<feature type="domain" description="Plant heme peroxidase family profile" evidence="18">
    <location>
        <begin position="270"/>
        <end position="413"/>
    </location>
</feature>
<evidence type="ECO:0000256" key="3">
    <source>
        <dbReference type="ARBA" id="ARBA00022559"/>
    </source>
</evidence>
<reference evidence="20" key="1">
    <citation type="journal article" date="2017" name="Nat. Commun.">
        <title>The asparagus genome sheds light on the origin and evolution of a young Y chromosome.</title>
        <authorList>
            <person name="Harkess A."/>
            <person name="Zhou J."/>
            <person name="Xu C."/>
            <person name="Bowers J.E."/>
            <person name="Van der Hulst R."/>
            <person name="Ayyampalayam S."/>
            <person name="Mercati F."/>
            <person name="Riccardi P."/>
            <person name="McKain M.R."/>
            <person name="Kakrana A."/>
            <person name="Tang H."/>
            <person name="Ray J."/>
            <person name="Groenendijk J."/>
            <person name="Arikit S."/>
            <person name="Mathioni S.M."/>
            <person name="Nakano M."/>
            <person name="Shan H."/>
            <person name="Telgmann-Rauber A."/>
            <person name="Kanno A."/>
            <person name="Yue Z."/>
            <person name="Chen H."/>
            <person name="Li W."/>
            <person name="Chen Y."/>
            <person name="Xu X."/>
            <person name="Zhang Y."/>
            <person name="Luo S."/>
            <person name="Chen H."/>
            <person name="Gao J."/>
            <person name="Mao Z."/>
            <person name="Pires J.C."/>
            <person name="Luo M."/>
            <person name="Kudrna D."/>
            <person name="Wing R.A."/>
            <person name="Meyers B.C."/>
            <person name="Yi K."/>
            <person name="Kong H."/>
            <person name="Lavrijsen P."/>
            <person name="Sunseri F."/>
            <person name="Falavigna A."/>
            <person name="Ye Y."/>
            <person name="Leebens-Mack J.H."/>
            <person name="Chen G."/>
        </authorList>
    </citation>
    <scope>NUCLEOTIDE SEQUENCE [LARGE SCALE GENOMIC DNA]</scope>
    <source>
        <strain evidence="20">cv. DH0086</strain>
    </source>
</reference>
<keyword evidence="6" id="KW-0732">Signal</keyword>
<evidence type="ECO:0000256" key="5">
    <source>
        <dbReference type="ARBA" id="ARBA00022723"/>
    </source>
</evidence>
<evidence type="ECO:0000256" key="6">
    <source>
        <dbReference type="ARBA" id="ARBA00022729"/>
    </source>
</evidence>
<comment type="similarity">
    <text evidence="16">Belongs to the peroxidase family. Classical plant (class III) peroxidase subfamily.</text>
</comment>
<keyword evidence="7 13" id="KW-0106">Calcium</keyword>
<dbReference type="FunFam" id="1.10.420.10:FF:000001">
    <property type="entry name" value="Peroxidase"/>
    <property type="match status" value="1"/>
</dbReference>
<evidence type="ECO:0000256" key="7">
    <source>
        <dbReference type="ARBA" id="ARBA00022837"/>
    </source>
</evidence>
<keyword evidence="20" id="KW-1185">Reference proteome</keyword>
<dbReference type="NCBIfam" id="TIGR00756">
    <property type="entry name" value="PPR"/>
    <property type="match status" value="1"/>
</dbReference>
<keyword evidence="12 16" id="KW-0376">Hydrogen peroxide</keyword>
<keyword evidence="10 14" id="KW-1015">Disulfide bond</keyword>
<feature type="repeat" description="PPR" evidence="15">
    <location>
        <begin position="36"/>
        <end position="70"/>
    </location>
</feature>
<dbReference type="FunFam" id="1.20.58.1040:FF:000003">
    <property type="entry name" value="glucan endo-1,3-beta-glucosidase 7"/>
    <property type="match status" value="1"/>
</dbReference>
<dbReference type="Gene3D" id="1.20.58.1040">
    <property type="match status" value="1"/>
</dbReference>
<dbReference type="InterPro" id="IPR002885">
    <property type="entry name" value="PPR_rpt"/>
</dbReference>
<evidence type="ECO:0000256" key="15">
    <source>
        <dbReference type="PROSITE-ProRule" id="PRU00708"/>
    </source>
</evidence>
<comment type="cofactor">
    <cofactor evidence="13 16">
        <name>heme b</name>
        <dbReference type="ChEBI" id="CHEBI:60344"/>
    </cofactor>
    <text evidence="13 16">Binds 1 heme b (iron(II)-protoporphyrin IX) group per subunit.</text>
</comment>
<evidence type="ECO:0000256" key="14">
    <source>
        <dbReference type="PIRSR" id="PIRSR600823-5"/>
    </source>
</evidence>
<keyword evidence="5 13" id="KW-0479">Metal-binding</keyword>
<dbReference type="AlphaFoldDB" id="A0A5P1FBR8"/>
<dbReference type="PROSITE" id="PS00435">
    <property type="entry name" value="PEROXIDASE_1"/>
    <property type="match status" value="1"/>
</dbReference>
<feature type="binding site" evidence="13">
    <location>
        <position position="342"/>
    </location>
    <ligand>
        <name>Ca(2+)</name>
        <dbReference type="ChEBI" id="CHEBI:29108"/>
        <label>2</label>
    </ligand>
</feature>
<dbReference type="PANTHER" id="PTHR31044:SF25">
    <property type="entry name" value="PLASMODESMATA CALLOSE-BINDING PROTEIN 3"/>
    <property type="match status" value="1"/>
</dbReference>
<comment type="subcellular location">
    <subcellularLocation>
        <location evidence="16">Secreted</location>
    </subcellularLocation>
</comment>
<evidence type="ECO:0000256" key="4">
    <source>
        <dbReference type="ARBA" id="ARBA00022617"/>
    </source>
</evidence>
<dbReference type="Pfam" id="PF00141">
    <property type="entry name" value="peroxidase"/>
    <property type="match status" value="1"/>
</dbReference>
<protein>
    <recommendedName>
        <fullName evidence="16">Peroxidase</fullName>
        <ecNumber evidence="16">1.11.1.7</ecNumber>
    </recommendedName>
</protein>
<evidence type="ECO:0000256" key="12">
    <source>
        <dbReference type="ARBA" id="ARBA00023324"/>
    </source>
</evidence>
<dbReference type="Gramene" id="ONK75826">
    <property type="protein sequence ID" value="ONK75826"/>
    <property type="gene ID" value="A4U43_C03F20970"/>
</dbReference>
<evidence type="ECO:0000313" key="19">
    <source>
        <dbReference type="EMBL" id="ONK75826.1"/>
    </source>
</evidence>
<keyword evidence="9 13" id="KW-0408">Iron</keyword>
<evidence type="ECO:0000256" key="1">
    <source>
        <dbReference type="ARBA" id="ARBA00000189"/>
    </source>
</evidence>
<comment type="function">
    <text evidence="16">Removal of H(2)O(2), oxidation of toxic reductants, biosynthesis and degradation of lignin, suberization, auxin catabolism, response to environmental stresses such as wounding, pathogen attack and oxidative stress.</text>
</comment>
<proteinExistence type="inferred from homology"/>
<evidence type="ECO:0000256" key="8">
    <source>
        <dbReference type="ARBA" id="ARBA00023002"/>
    </source>
</evidence>
<dbReference type="Proteomes" id="UP000243459">
    <property type="component" value="Chromosome 3"/>
</dbReference>
<dbReference type="PRINTS" id="PR00461">
    <property type="entry name" value="PLPEROXIDASE"/>
</dbReference>
<evidence type="ECO:0000256" key="11">
    <source>
        <dbReference type="ARBA" id="ARBA00023283"/>
    </source>
</evidence>
<dbReference type="Pfam" id="PF07983">
    <property type="entry name" value="X8"/>
    <property type="match status" value="1"/>
</dbReference>
<comment type="catalytic activity">
    <reaction evidence="1 16">
        <text>2 a phenolic donor + H2O2 = 2 a phenolic radical donor + 2 H2O</text>
        <dbReference type="Rhea" id="RHEA:56136"/>
        <dbReference type="ChEBI" id="CHEBI:15377"/>
        <dbReference type="ChEBI" id="CHEBI:16240"/>
        <dbReference type="ChEBI" id="CHEBI:139520"/>
        <dbReference type="ChEBI" id="CHEBI:139521"/>
        <dbReference type="EC" id="1.11.1.7"/>
    </reaction>
</comment>
<sequence>MWDILMGFLAKGAIRDGFDCFVLVRAICNYGNEDIAIVTCSSLMESLRKCGKIDEVIGFMKRVMEKGMVLDEISYGAWCVCRSDVSDVQLQKTLDYACGAGADCATIQQGGACFNPNTVRAHCSYAANSYFQRKGQSQQACDFSGTATLTNQDPSSGSGCAYPASSSAAGSSGSGSSTNTPATGTGSSTNTPATGTGSSTGSSSTTTVPGSTTPSTMTPTTTGTGSNGLGGGGVLGGLGPSGNTISTDASHAGPSEMGLMGPLLVLMLFNLSVTDLVALSGSHSIGKARCFSIAFRLYNQSGSGRPDPHMDPSFRATLDRLCPRGCDGNITGGLDATPLRFDGQYFKDLVGSRGFLNSDQTLFSDSYQTRKLVRWFSRDEKAFFDAFAEGMVRLGDLSSGRSGEVRKNCRVVNAS</sequence>
<evidence type="ECO:0000256" key="10">
    <source>
        <dbReference type="ARBA" id="ARBA00023157"/>
    </source>
</evidence>
<keyword evidence="4 16" id="KW-0349">Heme</keyword>
<feature type="binding site" description="axial binding residue" evidence="13">
    <location>
        <position position="283"/>
    </location>
    <ligand>
        <name>heme b</name>
        <dbReference type="ChEBI" id="CHEBI:60344"/>
    </ligand>
    <ligandPart>
        <name>Fe</name>
        <dbReference type="ChEBI" id="CHEBI:18248"/>
    </ligandPart>
</feature>
<dbReference type="PRINTS" id="PR00458">
    <property type="entry name" value="PEROXIDASE"/>
</dbReference>
<dbReference type="Gene3D" id="1.10.520.10">
    <property type="match status" value="1"/>
</dbReference>
<feature type="binding site" evidence="13">
    <location>
        <position position="335"/>
    </location>
    <ligand>
        <name>Ca(2+)</name>
        <dbReference type="ChEBI" id="CHEBI:29108"/>
        <label>2</label>
    </ligand>
</feature>
<evidence type="ECO:0000256" key="17">
    <source>
        <dbReference type="SAM" id="MobiDB-lite"/>
    </source>
</evidence>
<feature type="compositionally biased region" description="Low complexity" evidence="17">
    <location>
        <begin position="154"/>
        <end position="224"/>
    </location>
</feature>
<dbReference type="PROSITE" id="PS50873">
    <property type="entry name" value="PEROXIDASE_4"/>
    <property type="match status" value="1"/>
</dbReference>
<evidence type="ECO:0000256" key="9">
    <source>
        <dbReference type="ARBA" id="ARBA00023004"/>
    </source>
</evidence>
<feature type="region of interest" description="Disordered" evidence="17">
    <location>
        <begin position="154"/>
        <end position="250"/>
    </location>
</feature>
<dbReference type="EMBL" id="CM007383">
    <property type="protein sequence ID" value="ONK75826.1"/>
    <property type="molecule type" value="Genomic_DNA"/>
</dbReference>
<dbReference type="GO" id="GO:0005576">
    <property type="term" value="C:extracellular region"/>
    <property type="evidence" value="ECO:0007669"/>
    <property type="project" value="UniProtKB-SubCell"/>
</dbReference>
<dbReference type="GO" id="GO:0020037">
    <property type="term" value="F:heme binding"/>
    <property type="evidence" value="ECO:0007669"/>
    <property type="project" value="UniProtKB-UniRule"/>
</dbReference>
<evidence type="ECO:0000259" key="18">
    <source>
        <dbReference type="PROSITE" id="PS50873"/>
    </source>
</evidence>
<dbReference type="InterPro" id="IPR012946">
    <property type="entry name" value="X8"/>
</dbReference>
<keyword evidence="16" id="KW-0964">Secreted</keyword>
<dbReference type="PANTHER" id="PTHR31044">
    <property type="entry name" value="BETA-1,3 GLUCANASE"/>
    <property type="match status" value="1"/>
</dbReference>
<evidence type="ECO:0000256" key="2">
    <source>
        <dbReference type="ARBA" id="ARBA00006873"/>
    </source>
</evidence>
<feature type="disulfide bond" evidence="14">
    <location>
        <begin position="290"/>
        <end position="322"/>
    </location>
</feature>
<dbReference type="GO" id="GO:0042744">
    <property type="term" value="P:hydrogen peroxide catabolic process"/>
    <property type="evidence" value="ECO:0007669"/>
    <property type="project" value="UniProtKB-KW"/>
</dbReference>
<evidence type="ECO:0000256" key="16">
    <source>
        <dbReference type="RuleBase" id="RU362060"/>
    </source>
</evidence>
<feature type="compositionally biased region" description="Gly residues" evidence="17">
    <location>
        <begin position="225"/>
        <end position="240"/>
    </location>
</feature>
<keyword evidence="8 16" id="KW-0560">Oxidoreductase</keyword>
<dbReference type="PROSITE" id="PS51375">
    <property type="entry name" value="PPR"/>
    <property type="match status" value="1"/>
</dbReference>
<comment type="similarity">
    <text evidence="2">Belongs to the peroxidase family. Ascorbate peroxidase subfamily.</text>
</comment>
<accession>A0A5P1FBR8</accession>